<dbReference type="Proteomes" id="UP000033865">
    <property type="component" value="Unassembled WGS sequence"/>
</dbReference>
<organism evidence="1 2">
    <name type="scientific">Candidatus Uhrbacteria bacterium GW2011_GWC2_53_7</name>
    <dbReference type="NCBI Taxonomy" id="1618986"/>
    <lineage>
        <taxon>Bacteria</taxon>
        <taxon>Candidatus Uhriibacteriota</taxon>
    </lineage>
</organism>
<protein>
    <submittedName>
        <fullName evidence="1">Uncharacterized protein</fullName>
    </submittedName>
</protein>
<reference evidence="1 2" key="1">
    <citation type="journal article" date="2015" name="Nature">
        <title>rRNA introns, odd ribosomes, and small enigmatic genomes across a large radiation of phyla.</title>
        <authorList>
            <person name="Brown C.T."/>
            <person name="Hug L.A."/>
            <person name="Thomas B.C."/>
            <person name="Sharon I."/>
            <person name="Castelle C.J."/>
            <person name="Singh A."/>
            <person name="Wilkins M.J."/>
            <person name="Williams K.H."/>
            <person name="Banfield J.F."/>
        </authorList>
    </citation>
    <scope>NUCLEOTIDE SEQUENCE [LARGE SCALE GENOMIC DNA]</scope>
</reference>
<dbReference type="AlphaFoldDB" id="A0A0G1XW63"/>
<evidence type="ECO:0000313" key="2">
    <source>
        <dbReference type="Proteomes" id="UP000033865"/>
    </source>
</evidence>
<accession>A0A0G1XW63</accession>
<dbReference type="EMBL" id="LCRN01000046">
    <property type="protein sequence ID" value="KKW35201.1"/>
    <property type="molecule type" value="Genomic_DNA"/>
</dbReference>
<gene>
    <name evidence="1" type="ORF">UY82_C0046G0003</name>
</gene>
<name>A0A0G1XW63_9BACT</name>
<sequence length="150" mass="15969">MKPLLMMLTTGVMTAGVAVGRSAAQPVMYTEVEEEIVLEAVEEEVVEEPEIEKVETESAPSAGGLSGTYRCWSFNMNGAGGRCTSPPIVFSSSGAYSTSSEQGTYTVNGSSVWMSASKIRGTGTLSADGVQLMFSYTYNGNPYTVTYLKQ</sequence>
<evidence type="ECO:0000313" key="1">
    <source>
        <dbReference type="EMBL" id="KKW35201.1"/>
    </source>
</evidence>
<comment type="caution">
    <text evidence="1">The sequence shown here is derived from an EMBL/GenBank/DDBJ whole genome shotgun (WGS) entry which is preliminary data.</text>
</comment>
<proteinExistence type="predicted"/>